<dbReference type="AlphaFoldDB" id="A0A327NR50"/>
<evidence type="ECO:0000313" key="1">
    <source>
        <dbReference type="EMBL" id="RAI75168.1"/>
    </source>
</evidence>
<organism evidence="1 2">
    <name type="scientific">Spirosoma telluris</name>
    <dbReference type="NCBI Taxonomy" id="2183553"/>
    <lineage>
        <taxon>Bacteria</taxon>
        <taxon>Pseudomonadati</taxon>
        <taxon>Bacteroidota</taxon>
        <taxon>Cytophagia</taxon>
        <taxon>Cytophagales</taxon>
        <taxon>Cytophagaceae</taxon>
        <taxon>Spirosoma</taxon>
    </lineage>
</organism>
<evidence type="ECO:0008006" key="3">
    <source>
        <dbReference type="Google" id="ProtNLM"/>
    </source>
</evidence>
<comment type="caution">
    <text evidence="1">The sequence shown here is derived from an EMBL/GenBank/DDBJ whole genome shotgun (WGS) entry which is preliminary data.</text>
</comment>
<dbReference type="Gene3D" id="2.60.40.10">
    <property type="entry name" value="Immunoglobulins"/>
    <property type="match status" value="2"/>
</dbReference>
<sequence length="316" mass="33209">MLVASQPGSYWAIVRDYIQGCTSFSDTIQLIRAALPIAVITTQRSTTTICSSDSLVLATPYQLNYHYQWSFNGIPLAGVTTNTLTARQTGQYTVTVTDTTTCQLVSPSFALSVVPGVTVTLDSIPRQCGPTGSSITLTGSPSGGIFAGPGVSGDKFEPAKAGVGHHIITYSIKSDLSCQQGIAQRIATVSAPTVSISPARSVTEICAGDSLLLSAQTPLNSSNYSYKWRLDGKSLPGKESISAKQAGNYQVIILDTEGCPALSQIYSLTIAPTIHVRMDSVSALCGTDHPPITLQGYPANGIFSGPGLQVINTTRI</sequence>
<evidence type="ECO:0000313" key="2">
    <source>
        <dbReference type="Proteomes" id="UP000249016"/>
    </source>
</evidence>
<dbReference type="OrthoDB" id="9765926at2"/>
<protein>
    <recommendedName>
        <fullName evidence="3">Ig-like domain-containing protein</fullName>
    </recommendedName>
</protein>
<accession>A0A327NR50</accession>
<dbReference type="Proteomes" id="UP000249016">
    <property type="component" value="Unassembled WGS sequence"/>
</dbReference>
<dbReference type="RefSeq" id="WP_111343291.1">
    <property type="nucleotide sequence ID" value="NZ_QLII01000001.1"/>
</dbReference>
<proteinExistence type="predicted"/>
<name>A0A327NR50_9BACT</name>
<dbReference type="InterPro" id="IPR013783">
    <property type="entry name" value="Ig-like_fold"/>
</dbReference>
<reference evidence="1 2" key="1">
    <citation type="submission" date="2018-06" db="EMBL/GenBank/DDBJ databases">
        <title>Spirosoma sp. HMF3257 Genome sequencing and assembly.</title>
        <authorList>
            <person name="Kang H."/>
            <person name="Cha I."/>
            <person name="Kim H."/>
            <person name="Kang J."/>
            <person name="Joh K."/>
        </authorList>
    </citation>
    <scope>NUCLEOTIDE SEQUENCE [LARGE SCALE GENOMIC DNA]</scope>
    <source>
        <strain evidence="1 2">HMF3257</strain>
    </source>
</reference>
<dbReference type="EMBL" id="QLII01000001">
    <property type="protein sequence ID" value="RAI75168.1"/>
    <property type="molecule type" value="Genomic_DNA"/>
</dbReference>
<keyword evidence="2" id="KW-1185">Reference proteome</keyword>
<gene>
    <name evidence="1" type="ORF">HMF3257_14940</name>
</gene>